<keyword evidence="8" id="KW-1015">Disulfide bond</keyword>
<dbReference type="RefSeq" id="XP_049144749.1">
    <property type="nucleotide sequence ID" value="XM_049287606.1"/>
</dbReference>
<dbReference type="InterPro" id="IPR012341">
    <property type="entry name" value="6hp_glycosidase-like_sf"/>
</dbReference>
<evidence type="ECO:0000256" key="3">
    <source>
        <dbReference type="ARBA" id="ARBA00012755"/>
    </source>
</evidence>
<comment type="similarity">
    <text evidence="2 8">Belongs to the glycosyl hydrolase 27 family.</text>
</comment>
<evidence type="ECO:0000256" key="5">
    <source>
        <dbReference type="ARBA" id="ARBA00022801"/>
    </source>
</evidence>
<feature type="signal peptide" evidence="9">
    <location>
        <begin position="1"/>
        <end position="20"/>
    </location>
</feature>
<feature type="chain" id="PRO_5040301419" description="Alpha-galactosidase" evidence="9">
    <location>
        <begin position="21"/>
        <end position="1062"/>
    </location>
</feature>
<dbReference type="AlphaFoldDB" id="A0A9Q8ST67"/>
<proteinExistence type="inferred from homology"/>
<evidence type="ECO:0000256" key="9">
    <source>
        <dbReference type="SAM" id="SignalP"/>
    </source>
</evidence>
<dbReference type="KEGG" id="clup:CLUP02_08620"/>
<keyword evidence="4 9" id="KW-0732">Signal</keyword>
<dbReference type="EC" id="3.2.1.22" evidence="3 8"/>
<dbReference type="Pfam" id="PF17801">
    <property type="entry name" value="Melibiase_C"/>
    <property type="match status" value="1"/>
</dbReference>
<dbReference type="Gene3D" id="1.50.10.10">
    <property type="match status" value="1"/>
</dbReference>
<dbReference type="GeneID" id="73342616"/>
<dbReference type="EMBL" id="CP019476">
    <property type="protein sequence ID" value="UQC83127.1"/>
    <property type="molecule type" value="Genomic_DNA"/>
</dbReference>
<keyword evidence="5 8" id="KW-0378">Hydrolase</keyword>
<evidence type="ECO:0000256" key="7">
    <source>
        <dbReference type="ARBA" id="ARBA00038358"/>
    </source>
</evidence>
<dbReference type="SUPFAM" id="SSF48208">
    <property type="entry name" value="Six-hairpin glycosidases"/>
    <property type="match status" value="1"/>
</dbReference>
<evidence type="ECO:0000256" key="4">
    <source>
        <dbReference type="ARBA" id="ARBA00022729"/>
    </source>
</evidence>
<gene>
    <name evidence="11" type="ORF">CLUP02_08620</name>
</gene>
<protein>
    <recommendedName>
        <fullName evidence="3 8">Alpha-galactosidase</fullName>
        <ecNumber evidence="3 8">3.2.1.22</ecNumber>
    </recommendedName>
    <alternativeName>
        <fullName evidence="8">Melibiase</fullName>
    </alternativeName>
</protein>
<reference evidence="11" key="1">
    <citation type="journal article" date="2021" name="Mol. Plant Microbe Interact.">
        <title>Complete Genome Sequence of the Plant-Pathogenic Fungus Colletotrichum lupini.</title>
        <authorList>
            <person name="Baroncelli R."/>
            <person name="Pensec F."/>
            <person name="Da Lio D."/>
            <person name="Boufleur T."/>
            <person name="Vicente I."/>
            <person name="Sarrocco S."/>
            <person name="Picot A."/>
            <person name="Baraldi E."/>
            <person name="Sukno S."/>
            <person name="Thon M."/>
            <person name="Le Floch G."/>
        </authorList>
    </citation>
    <scope>NUCLEOTIDE SEQUENCE</scope>
    <source>
        <strain evidence="11">IMI 504893</strain>
    </source>
</reference>
<dbReference type="PRINTS" id="PR00740">
    <property type="entry name" value="GLHYDRLASE27"/>
</dbReference>
<accession>A0A9Q8ST67</accession>
<keyword evidence="6 8" id="KW-0326">Glycosidase</keyword>
<dbReference type="SUPFAM" id="SSF51011">
    <property type="entry name" value="Glycosyl hydrolase domain"/>
    <property type="match status" value="1"/>
</dbReference>
<dbReference type="GO" id="GO:0000272">
    <property type="term" value="P:polysaccharide catabolic process"/>
    <property type="evidence" value="ECO:0007669"/>
    <property type="project" value="TreeGrafter"/>
</dbReference>
<dbReference type="SUPFAM" id="SSF51445">
    <property type="entry name" value="(Trans)glycosidases"/>
    <property type="match status" value="1"/>
</dbReference>
<dbReference type="InterPro" id="IPR017853">
    <property type="entry name" value="GH"/>
</dbReference>
<dbReference type="PANTHER" id="PTHR36845">
    <property type="entry name" value="HYDROLASE, PUTATIVE (AFU_ORTHOLOGUE AFUA_7G05090)-RELATED"/>
    <property type="match status" value="1"/>
</dbReference>
<dbReference type="InterPro" id="IPR013785">
    <property type="entry name" value="Aldolase_TIM"/>
</dbReference>
<dbReference type="Gene3D" id="3.20.20.70">
    <property type="entry name" value="Aldolase class I"/>
    <property type="match status" value="1"/>
</dbReference>
<evidence type="ECO:0000256" key="2">
    <source>
        <dbReference type="ARBA" id="ARBA00009743"/>
    </source>
</evidence>
<keyword evidence="12" id="KW-1185">Reference proteome</keyword>
<dbReference type="InterPro" id="IPR052369">
    <property type="entry name" value="UG_Glycosaminoglycan_Hydrolase"/>
</dbReference>
<feature type="domain" description="Alpha galactosidase C-terminal" evidence="10">
    <location>
        <begin position="365"/>
        <end position="432"/>
    </location>
</feature>
<dbReference type="InterPro" id="IPR013780">
    <property type="entry name" value="Glyco_hydro_b"/>
</dbReference>
<dbReference type="Gene3D" id="2.60.40.1180">
    <property type="entry name" value="Golgi alpha-mannosidase II"/>
    <property type="match status" value="1"/>
</dbReference>
<name>A0A9Q8ST67_9PEZI</name>
<evidence type="ECO:0000256" key="8">
    <source>
        <dbReference type="RuleBase" id="RU361168"/>
    </source>
</evidence>
<dbReference type="Proteomes" id="UP000830671">
    <property type="component" value="Chromosome 4"/>
</dbReference>
<dbReference type="InterPro" id="IPR008928">
    <property type="entry name" value="6-hairpin_glycosidase_sf"/>
</dbReference>
<dbReference type="InterPro" id="IPR002241">
    <property type="entry name" value="Glyco_hydro_27"/>
</dbReference>
<dbReference type="PANTHER" id="PTHR36845:SF1">
    <property type="entry name" value="HYDROLASE, PUTATIVE (AFU_ORTHOLOGUE AFUA_7G05090)-RELATED"/>
    <property type="match status" value="1"/>
</dbReference>
<evidence type="ECO:0000256" key="6">
    <source>
        <dbReference type="ARBA" id="ARBA00023295"/>
    </source>
</evidence>
<dbReference type="Pfam" id="PF16499">
    <property type="entry name" value="Melibiase_2"/>
    <property type="match status" value="1"/>
</dbReference>
<evidence type="ECO:0000256" key="1">
    <source>
        <dbReference type="ARBA" id="ARBA00001255"/>
    </source>
</evidence>
<dbReference type="GO" id="GO:0004557">
    <property type="term" value="F:alpha-galactosidase activity"/>
    <property type="evidence" value="ECO:0007669"/>
    <property type="project" value="UniProtKB-EC"/>
</dbReference>
<organism evidence="11 12">
    <name type="scientific">Colletotrichum lupini</name>
    <dbReference type="NCBI Taxonomy" id="145971"/>
    <lineage>
        <taxon>Eukaryota</taxon>
        <taxon>Fungi</taxon>
        <taxon>Dikarya</taxon>
        <taxon>Ascomycota</taxon>
        <taxon>Pezizomycotina</taxon>
        <taxon>Sordariomycetes</taxon>
        <taxon>Hypocreomycetidae</taxon>
        <taxon>Glomerellales</taxon>
        <taxon>Glomerellaceae</taxon>
        <taxon>Colletotrichum</taxon>
        <taxon>Colletotrichum acutatum species complex</taxon>
    </lineage>
</organism>
<dbReference type="GO" id="GO:0052757">
    <property type="term" value="F:chondroitin hydrolase activity"/>
    <property type="evidence" value="ECO:0007669"/>
    <property type="project" value="TreeGrafter"/>
</dbReference>
<comment type="similarity">
    <text evidence="7">Belongs to the glycosyl hydrolase 88 family.</text>
</comment>
<evidence type="ECO:0000313" key="11">
    <source>
        <dbReference type="EMBL" id="UQC83127.1"/>
    </source>
</evidence>
<sequence length="1062" mass="118549">MRFLTFLAIFTANLQSKTQSQCPTHLHVLCSEIGWNSWNTFKQNINQTLIEDTATAMVEKGLAKAGYSYVVMDEGWQALERDVEGRQQHNATRFPSGISTLAEHVHTLGLKIGLYRYCSYFHGCFSLCLRLLLLFHSKSDSGIFGCGFTPGSWGYEELDAQTYAAWGIDYLKYDNCGGFHAGTHTQQERFQTMSSALLATGHKILYSLCQWGHQFPWYWADQVGAASYRMSGDIHARFAEDKANICKTAYCLNTGYAGVSVLTMIRKMREISPFQAKERGSWADMDMLEVGVGYNLSGKIVYMSEVEEQTHFSFWAALKSPLIIGADVTKIRDSSLRILLNEDIIAISQDERGEAVKYLPRLSREDEVQVWGGAIETGAYRYVVLALNYGRNKTSIEVPWKEVEGLEECPGGGLKVKDVWADEDSGIVKEKITLEGVAVGQTKIDPSKRGPRSSLHPGWLGTLNSPIPECGASSGQSSGIINTTQNIPPSTTNRFSSIGYAARKLYRREPMGGLSTCEPMFLLGSGHYNLLSITPSLPTSKGIIGQKNFNQVRTSNMTPEAIITEKVPVTNSLNKRLVDDGTDFKMGGNACKRSKHCQENMETVAGLTTPPFSSAEIIKQGEKSLAASLFSPKVTAKIWGVAKQSFSSSSPPTLFPEYTKPGGTKYVYRELDFWTSGFFPGCLYLLLERRRRHPHLLKRLGWSAEDEPNLLHLEFACKWWTETLHPNAELKTTHDLGFMIFPWARPAWELSGDRRSFETALTAARSLYSRFDATVGSIRSWDICVTKRYKFLDPSKDFLVIIDNMMNLDVIFWAASQLGDDDMWNAAVKHAETTREHHIRPNSSTFHVVNFDQATGVPKEKITNQGHSDTSSWSRGQAWAVAGFAQTYGWTRDKSFLDTAISCADYFLEQLPSSGIPPWDFAAPKDMAQPPDVSASMIAAYGMLLIHEALTALGRPSTYLRSAIGLTRATCNNHINSGGFYVKSQRSIDTVEHGTVVEEVGWEVEMGDEPETILNGATINNYEFAPRRWANHGLVYADYFFLLVGNKLLEMGVPELFDENRS</sequence>
<comment type="catalytic activity">
    <reaction evidence="1 8">
        <text>Hydrolysis of terminal, non-reducing alpha-D-galactose residues in alpha-D-galactosides, including galactose oligosaccharides, galactomannans and galactolipids.</text>
        <dbReference type="EC" id="3.2.1.22"/>
    </reaction>
</comment>
<dbReference type="CDD" id="cd14792">
    <property type="entry name" value="GH27"/>
    <property type="match status" value="1"/>
</dbReference>
<dbReference type="InterPro" id="IPR041233">
    <property type="entry name" value="Melibiase_C"/>
</dbReference>
<evidence type="ECO:0000259" key="10">
    <source>
        <dbReference type="Pfam" id="PF17801"/>
    </source>
</evidence>
<evidence type="ECO:0000313" key="12">
    <source>
        <dbReference type="Proteomes" id="UP000830671"/>
    </source>
</evidence>